<proteinExistence type="predicted"/>
<dbReference type="PANTHER" id="PTHR33678:SF1">
    <property type="entry name" value="BLL1576 PROTEIN"/>
    <property type="match status" value="1"/>
</dbReference>
<dbReference type="EMBL" id="AUZZ01011145">
    <property type="protein sequence ID" value="EQD27189.1"/>
    <property type="molecule type" value="Genomic_DNA"/>
</dbReference>
<evidence type="ECO:0000313" key="2">
    <source>
        <dbReference type="EMBL" id="EQD27189.1"/>
    </source>
</evidence>
<reference evidence="2" key="2">
    <citation type="journal article" date="2014" name="ISME J.">
        <title>Microbial stratification in low pH oxic and suboxic macroscopic growths along an acid mine drainage.</title>
        <authorList>
            <person name="Mendez-Garcia C."/>
            <person name="Mesa V."/>
            <person name="Sprenger R.R."/>
            <person name="Richter M."/>
            <person name="Diez M.S."/>
            <person name="Solano J."/>
            <person name="Bargiela R."/>
            <person name="Golyshina O.V."/>
            <person name="Manteca A."/>
            <person name="Ramos J.L."/>
            <person name="Gallego J.R."/>
            <person name="Llorente I."/>
            <person name="Martins Dos Santos V.A."/>
            <person name="Jensen O.N."/>
            <person name="Pelaez A.I."/>
            <person name="Sanchez J."/>
            <person name="Ferrer M."/>
        </authorList>
    </citation>
    <scope>NUCLEOTIDE SEQUENCE</scope>
</reference>
<dbReference type="NCBIfam" id="NF033517">
    <property type="entry name" value="transpos_IS66"/>
    <property type="match status" value="1"/>
</dbReference>
<dbReference type="PANTHER" id="PTHR33678">
    <property type="entry name" value="BLL1576 PROTEIN"/>
    <property type="match status" value="1"/>
</dbReference>
<dbReference type="Pfam" id="PF03050">
    <property type="entry name" value="DDE_Tnp_IS66"/>
    <property type="match status" value="1"/>
</dbReference>
<dbReference type="InterPro" id="IPR004291">
    <property type="entry name" value="Transposase_IS66_central"/>
</dbReference>
<dbReference type="EMBL" id="AUZY01000537">
    <property type="protein sequence ID" value="EQD78429.1"/>
    <property type="molecule type" value="Genomic_DNA"/>
</dbReference>
<name>T0ZEE0_9ZZZZ</name>
<gene>
    <name evidence="3" type="ORF">B1B_00728</name>
    <name evidence="2" type="ORF">B2A_15318</name>
</gene>
<organism evidence="2">
    <name type="scientific">mine drainage metagenome</name>
    <dbReference type="NCBI Taxonomy" id="410659"/>
    <lineage>
        <taxon>unclassified sequences</taxon>
        <taxon>metagenomes</taxon>
        <taxon>ecological metagenomes</taxon>
    </lineage>
</organism>
<protein>
    <submittedName>
        <fullName evidence="2">Transposase IS66</fullName>
    </submittedName>
</protein>
<reference evidence="2" key="1">
    <citation type="submission" date="2013-08" db="EMBL/GenBank/DDBJ databases">
        <authorList>
            <person name="Mendez C."/>
            <person name="Richter M."/>
            <person name="Ferrer M."/>
            <person name="Sanchez J."/>
        </authorList>
    </citation>
    <scope>NUCLEOTIDE SEQUENCE</scope>
</reference>
<feature type="domain" description="Transposase IS66 central" evidence="1">
    <location>
        <begin position="39"/>
        <end position="295"/>
    </location>
</feature>
<evidence type="ECO:0000313" key="3">
    <source>
        <dbReference type="EMBL" id="EQD78429.1"/>
    </source>
</evidence>
<evidence type="ECO:0000259" key="1">
    <source>
        <dbReference type="Pfam" id="PF03050"/>
    </source>
</evidence>
<dbReference type="InterPro" id="IPR052344">
    <property type="entry name" value="Transposase-related"/>
</dbReference>
<dbReference type="AlphaFoldDB" id="T0ZEE0"/>
<accession>T0ZEE0</accession>
<sequence length="323" mass="36674">MEVVRKRVVTEYEQAVYDCLDCGAEVRSTLPDGREPAGYGPLLQTEIVLGKIEERLPYRKLEERLEREGIPGCPATIQAIVWGASDKLRGEEATILQRLRASPWVHADESSYRIDGRKVWIWVFCTEADLLLVIRPSRGREVVEEVLGKDYTGQIVCDGWKSYIGWVLQRCWAHLLRYAKAGAEESAEGKELYGALCALHAELTERVKEVSRRTLAWRLRKGERVLQGLLDRYGESEAPGLAKVMTYLRNGMPWWLTFLKHPGMEATNNRGERGLREAIVIRKIIGTLRNWKGAKALARLLSVLGTWKLRGENPATQLYATLS</sequence>
<comment type="caution">
    <text evidence="2">The sequence shown here is derived from an EMBL/GenBank/DDBJ whole genome shotgun (WGS) entry which is preliminary data.</text>
</comment>